<dbReference type="FunFam" id="1.10.10.60:FF:000001">
    <property type="entry name" value="MYB-related transcription factor"/>
    <property type="match status" value="1"/>
</dbReference>
<evidence type="ECO:0000256" key="6">
    <source>
        <dbReference type="ARBA" id="ARBA00023242"/>
    </source>
</evidence>
<dbReference type="SUPFAM" id="SSF46689">
    <property type="entry name" value="Homeodomain-like"/>
    <property type="match status" value="1"/>
</dbReference>
<keyword evidence="6" id="KW-0539">Nucleus</keyword>
<dbReference type="GO" id="GO:0003677">
    <property type="term" value="F:DNA binding"/>
    <property type="evidence" value="ECO:0007669"/>
    <property type="project" value="UniProtKB-KW"/>
</dbReference>
<evidence type="ECO:0000256" key="5">
    <source>
        <dbReference type="ARBA" id="ARBA00023163"/>
    </source>
</evidence>
<evidence type="ECO:0000256" key="4">
    <source>
        <dbReference type="ARBA" id="ARBA00023125"/>
    </source>
</evidence>
<protein>
    <submittedName>
        <fullName evidence="10">Uncharacterized protein</fullName>
    </submittedName>
</protein>
<feature type="domain" description="HTH myb-type" evidence="9">
    <location>
        <begin position="28"/>
        <end position="78"/>
    </location>
</feature>
<dbReference type="SMART" id="SM00717">
    <property type="entry name" value="SANT"/>
    <property type="match status" value="1"/>
</dbReference>
<dbReference type="PROSITE" id="PS50090">
    <property type="entry name" value="MYB_LIKE"/>
    <property type="match status" value="1"/>
</dbReference>
<keyword evidence="5" id="KW-0804">Transcription</keyword>
<name>A0A6V7NKR8_ANACO</name>
<feature type="domain" description="Myb-like" evidence="8">
    <location>
        <begin position="22"/>
        <end position="74"/>
    </location>
</feature>
<dbReference type="AlphaFoldDB" id="A0A6V7NKR8"/>
<keyword evidence="3" id="KW-0805">Transcription regulation</keyword>
<organism evidence="10">
    <name type="scientific">Ananas comosus var. bracteatus</name>
    <name type="common">red pineapple</name>
    <dbReference type="NCBI Taxonomy" id="296719"/>
    <lineage>
        <taxon>Eukaryota</taxon>
        <taxon>Viridiplantae</taxon>
        <taxon>Streptophyta</taxon>
        <taxon>Embryophyta</taxon>
        <taxon>Tracheophyta</taxon>
        <taxon>Spermatophyta</taxon>
        <taxon>Magnoliopsida</taxon>
        <taxon>Liliopsida</taxon>
        <taxon>Poales</taxon>
        <taxon>Bromeliaceae</taxon>
        <taxon>Bromelioideae</taxon>
        <taxon>Ananas</taxon>
    </lineage>
</organism>
<dbReference type="PROSITE" id="PS51294">
    <property type="entry name" value="HTH_MYB"/>
    <property type="match status" value="1"/>
</dbReference>
<dbReference type="Pfam" id="PF00249">
    <property type="entry name" value="Myb_DNA-binding"/>
    <property type="match status" value="1"/>
</dbReference>
<comment type="subcellular location">
    <subcellularLocation>
        <location evidence="1">Nucleus</location>
    </subcellularLocation>
</comment>
<sequence>MSIEDAGRESQGDRGCGCGCWRGGVEEGPWTAAEDEILTEYVRRHGEGNWNAVRRNTGLLRCGKSCRLRWMNHLRPDLKKGSFTPRRSSSSRASTPSSATSGPSWPPR</sequence>
<dbReference type="GO" id="GO:0005634">
    <property type="term" value="C:nucleus"/>
    <property type="evidence" value="ECO:0007669"/>
    <property type="project" value="UniProtKB-SubCell"/>
</dbReference>
<evidence type="ECO:0000256" key="2">
    <source>
        <dbReference type="ARBA" id="ARBA00022737"/>
    </source>
</evidence>
<dbReference type="GO" id="GO:0003824">
    <property type="term" value="F:catalytic activity"/>
    <property type="evidence" value="ECO:0007669"/>
    <property type="project" value="InterPro"/>
</dbReference>
<feature type="compositionally biased region" description="Low complexity" evidence="7">
    <location>
        <begin position="81"/>
        <end position="108"/>
    </location>
</feature>
<dbReference type="InterPro" id="IPR001345">
    <property type="entry name" value="PG/BPGM_mutase_AS"/>
</dbReference>
<dbReference type="EMBL" id="LR862139">
    <property type="protein sequence ID" value="CAD1819147.1"/>
    <property type="molecule type" value="Genomic_DNA"/>
</dbReference>
<dbReference type="CDD" id="cd00167">
    <property type="entry name" value="SANT"/>
    <property type="match status" value="1"/>
</dbReference>
<gene>
    <name evidence="10" type="ORF">CB5_LOCUS2358</name>
</gene>
<dbReference type="Gene3D" id="1.10.10.60">
    <property type="entry name" value="Homeodomain-like"/>
    <property type="match status" value="1"/>
</dbReference>
<evidence type="ECO:0000256" key="7">
    <source>
        <dbReference type="SAM" id="MobiDB-lite"/>
    </source>
</evidence>
<dbReference type="PANTHER" id="PTHR47995">
    <property type="entry name" value="TRANSCRIPTION FACTOR MYB33-RELATED"/>
    <property type="match status" value="1"/>
</dbReference>
<proteinExistence type="predicted"/>
<feature type="region of interest" description="Disordered" evidence="7">
    <location>
        <begin position="77"/>
        <end position="108"/>
    </location>
</feature>
<evidence type="ECO:0000259" key="9">
    <source>
        <dbReference type="PROSITE" id="PS51294"/>
    </source>
</evidence>
<evidence type="ECO:0000256" key="1">
    <source>
        <dbReference type="ARBA" id="ARBA00004123"/>
    </source>
</evidence>
<evidence type="ECO:0000259" key="8">
    <source>
        <dbReference type="PROSITE" id="PS50090"/>
    </source>
</evidence>
<evidence type="ECO:0000313" key="10">
    <source>
        <dbReference type="EMBL" id="CAD1819147.1"/>
    </source>
</evidence>
<keyword evidence="2" id="KW-0677">Repeat</keyword>
<accession>A0A6V7NKR8</accession>
<keyword evidence="4" id="KW-0238">DNA-binding</keyword>
<dbReference type="InterPro" id="IPR001005">
    <property type="entry name" value="SANT/Myb"/>
</dbReference>
<dbReference type="PROSITE" id="PS00175">
    <property type="entry name" value="PG_MUTASE"/>
    <property type="match status" value="1"/>
</dbReference>
<dbReference type="InterPro" id="IPR017930">
    <property type="entry name" value="Myb_dom"/>
</dbReference>
<evidence type="ECO:0000256" key="3">
    <source>
        <dbReference type="ARBA" id="ARBA00023015"/>
    </source>
</evidence>
<dbReference type="PANTHER" id="PTHR47995:SF18">
    <property type="entry name" value="TRANSCRIPTION FACTOR MYB65"/>
    <property type="match status" value="1"/>
</dbReference>
<reference evidence="10" key="1">
    <citation type="submission" date="2020-07" db="EMBL/GenBank/DDBJ databases">
        <authorList>
            <person name="Lin J."/>
        </authorList>
    </citation>
    <scope>NUCLEOTIDE SEQUENCE</scope>
</reference>
<dbReference type="InterPro" id="IPR009057">
    <property type="entry name" value="Homeodomain-like_sf"/>
</dbReference>